<dbReference type="PROSITE" id="PS50937">
    <property type="entry name" value="HTH_MERR_2"/>
    <property type="match status" value="1"/>
</dbReference>
<feature type="domain" description="HTH merR-type" evidence="2">
    <location>
        <begin position="1"/>
        <end position="67"/>
    </location>
</feature>
<name>A0A0B5DF91_9CORY</name>
<dbReference type="Gene3D" id="1.10.1660.10">
    <property type="match status" value="1"/>
</dbReference>
<reference evidence="3 4" key="1">
    <citation type="submission" date="2013-04" db="EMBL/GenBank/DDBJ databases">
        <title>Complete genome sequence of Corynebacterium humireducens DSM 45392(T), isolated from a wastewater-fed microbial fuel cell.</title>
        <authorList>
            <person name="Ruckert C."/>
            <person name="Albersmeier A."/>
            <person name="Kalinowski J."/>
        </authorList>
    </citation>
    <scope>NUCLEOTIDE SEQUENCE [LARGE SCALE GENOMIC DNA]</scope>
    <source>
        <strain evidence="4">MFC-5</strain>
    </source>
</reference>
<evidence type="ECO:0000256" key="1">
    <source>
        <dbReference type="ARBA" id="ARBA00023125"/>
    </source>
</evidence>
<dbReference type="SMART" id="SM00422">
    <property type="entry name" value="HTH_MERR"/>
    <property type="match status" value="1"/>
</dbReference>
<dbReference type="InterPro" id="IPR047057">
    <property type="entry name" value="MerR_fam"/>
</dbReference>
<dbReference type="KEGG" id="chm:B842_12670"/>
<dbReference type="InterPro" id="IPR009061">
    <property type="entry name" value="DNA-bd_dom_put_sf"/>
</dbReference>
<keyword evidence="4" id="KW-1185">Reference proteome</keyword>
<accession>A0A0B5DF91</accession>
<dbReference type="GO" id="GO:0003700">
    <property type="term" value="F:DNA-binding transcription factor activity"/>
    <property type="evidence" value="ECO:0007669"/>
    <property type="project" value="InterPro"/>
</dbReference>
<dbReference type="SUPFAM" id="SSF46955">
    <property type="entry name" value="Putative DNA-binding domain"/>
    <property type="match status" value="1"/>
</dbReference>
<evidence type="ECO:0000313" key="3">
    <source>
        <dbReference type="EMBL" id="AJE34379.1"/>
    </source>
</evidence>
<dbReference type="GO" id="GO:0003677">
    <property type="term" value="F:DNA binding"/>
    <property type="evidence" value="ECO:0007669"/>
    <property type="project" value="UniProtKB-KW"/>
</dbReference>
<dbReference type="HOGENOM" id="CLU_079903_1_0_11"/>
<proteinExistence type="predicted"/>
<evidence type="ECO:0000259" key="2">
    <source>
        <dbReference type="PROSITE" id="PS50937"/>
    </source>
</evidence>
<dbReference type="RefSeq" id="WP_052437953.1">
    <property type="nucleotide sequence ID" value="NZ_BCSU01000010.1"/>
</dbReference>
<dbReference type="OrthoDB" id="4569196at2"/>
<protein>
    <submittedName>
        <fullName evidence="3">Transcriptional regulator, MerR family protein</fullName>
    </submittedName>
</protein>
<organism evidence="3 4">
    <name type="scientific">Corynebacterium humireducens NBRC 106098 = DSM 45392</name>
    <dbReference type="NCBI Taxonomy" id="1223515"/>
    <lineage>
        <taxon>Bacteria</taxon>
        <taxon>Bacillati</taxon>
        <taxon>Actinomycetota</taxon>
        <taxon>Actinomycetes</taxon>
        <taxon>Mycobacteriales</taxon>
        <taxon>Corynebacteriaceae</taxon>
        <taxon>Corynebacterium</taxon>
    </lineage>
</organism>
<dbReference type="STRING" id="1223515.B842_12670"/>
<evidence type="ECO:0000313" key="4">
    <source>
        <dbReference type="Proteomes" id="UP000031524"/>
    </source>
</evidence>
<keyword evidence="1" id="KW-0238">DNA-binding</keyword>
<gene>
    <name evidence="3" type="ORF">B842_12670</name>
</gene>
<dbReference type="Proteomes" id="UP000031524">
    <property type="component" value="Chromosome"/>
</dbReference>
<dbReference type="CDD" id="cd00592">
    <property type="entry name" value="HTH_MerR-like"/>
    <property type="match status" value="1"/>
</dbReference>
<dbReference type="InterPro" id="IPR000551">
    <property type="entry name" value="MerR-type_HTH_dom"/>
</dbReference>
<dbReference type="EMBL" id="CP005286">
    <property type="protein sequence ID" value="AJE34379.1"/>
    <property type="molecule type" value="Genomic_DNA"/>
</dbReference>
<dbReference type="AlphaFoldDB" id="A0A0B5DF91"/>
<sequence length="271" mass="30908">MKIKDLADLVGTTPRAIRHYHHEGLLPVPTNPGVRDYSLDHAVRLVRIRHLSESGLSLGTVRELLHNPDMSLDEELAAAEAGIDAQIEELERRRGRLRELRRQHEAGDTSDPLPYSVPERLSRFYDQVGPRLSAEARPSFEIERRAMEVAVRIPFAAALIDDWLTGFTPERLEATVDIYHFFDSLPGMSKEDAEARFSTELARYRAVFGPDWGVNHRAWRQTIRPILRTPGVMTLLSKAYPHPNQQRFIEIFLEEIAELMEGGVSRETSSH</sequence>
<dbReference type="Pfam" id="PF13411">
    <property type="entry name" value="MerR_1"/>
    <property type="match status" value="1"/>
</dbReference>
<dbReference type="PANTHER" id="PTHR30204:SF93">
    <property type="entry name" value="HTH MERR-TYPE DOMAIN-CONTAINING PROTEIN"/>
    <property type="match status" value="1"/>
</dbReference>
<dbReference type="PANTHER" id="PTHR30204">
    <property type="entry name" value="REDOX-CYCLING DRUG-SENSING TRANSCRIPTIONAL ACTIVATOR SOXR"/>
    <property type="match status" value="1"/>
</dbReference>